<dbReference type="GO" id="GO:0016887">
    <property type="term" value="F:ATP hydrolysis activity"/>
    <property type="evidence" value="ECO:0007669"/>
    <property type="project" value="InterPro"/>
</dbReference>
<dbReference type="PROSITE" id="PS00211">
    <property type="entry name" value="ABC_TRANSPORTER_1"/>
    <property type="match status" value="1"/>
</dbReference>
<keyword evidence="7" id="KW-1185">Reference proteome</keyword>
<dbReference type="SUPFAM" id="SSF52540">
    <property type="entry name" value="P-loop containing nucleoside triphosphate hydrolases"/>
    <property type="match status" value="1"/>
</dbReference>
<dbReference type="Gene3D" id="3.40.50.300">
    <property type="entry name" value="P-loop containing nucleotide triphosphate hydrolases"/>
    <property type="match status" value="1"/>
</dbReference>
<dbReference type="Pfam" id="PF00005">
    <property type="entry name" value="ABC_tran"/>
    <property type="match status" value="1"/>
</dbReference>
<keyword evidence="3" id="KW-0547">Nucleotide-binding</keyword>
<keyword evidence="4 6" id="KW-0067">ATP-binding</keyword>
<evidence type="ECO:0000256" key="4">
    <source>
        <dbReference type="ARBA" id="ARBA00022840"/>
    </source>
</evidence>
<dbReference type="AlphaFoldDB" id="A0A0A0M833"/>
<evidence type="ECO:0000313" key="6">
    <source>
        <dbReference type="EMBL" id="KGO98177.1"/>
    </source>
</evidence>
<sequence>MDAIRTRGLHYRHDAKHGVFDLDLQVSAGGVYAFVGPNGSGKTTTIRLLLGLLRPQAGTITIAGREQVAGDPRGGASVGALVEAPSLYPHLTGRRNLEVSRRLLGLPGRAVDAALERVELLSAADRKVCAYSLGMRQRLGLALALLGSPQLLILDEPGNGLDPAGTLKMRALIRSLVDDTGLTVFLSSHLLGEVEQVATHVGVITAGRLRFQGTMEELRGRSRRPLRLESGDPGVLLAHLAELGIAARPLADGATLVEESIMDDQSLLRALVERAAPLSAFYRVRPGLESMFFDLTCSDELEDA</sequence>
<comment type="caution">
    <text evidence="6">The sequence shown here is derived from an EMBL/GenBank/DDBJ whole genome shotgun (WGS) entry which is preliminary data.</text>
</comment>
<dbReference type="EMBL" id="AVBH01000118">
    <property type="protein sequence ID" value="KGO98177.1"/>
    <property type="molecule type" value="Genomic_DNA"/>
</dbReference>
<accession>A0A0A0M833</accession>
<evidence type="ECO:0000256" key="1">
    <source>
        <dbReference type="ARBA" id="ARBA00005417"/>
    </source>
</evidence>
<evidence type="ECO:0000256" key="2">
    <source>
        <dbReference type="ARBA" id="ARBA00022448"/>
    </source>
</evidence>
<dbReference type="STRING" id="1385515.GCA_000423325_01613"/>
<dbReference type="InterPro" id="IPR003593">
    <property type="entry name" value="AAA+_ATPase"/>
</dbReference>
<name>A0A0A0M833_9GAMM</name>
<dbReference type="RefSeq" id="WP_036137693.1">
    <property type="nucleotide sequence ID" value="NZ_AUHT01000008.1"/>
</dbReference>
<keyword evidence="2" id="KW-0813">Transport</keyword>
<dbReference type="PROSITE" id="PS50893">
    <property type="entry name" value="ABC_TRANSPORTER_2"/>
    <property type="match status" value="1"/>
</dbReference>
<dbReference type="GO" id="GO:0005524">
    <property type="term" value="F:ATP binding"/>
    <property type="evidence" value="ECO:0007669"/>
    <property type="project" value="UniProtKB-KW"/>
</dbReference>
<evidence type="ECO:0000256" key="3">
    <source>
        <dbReference type="ARBA" id="ARBA00022741"/>
    </source>
</evidence>
<dbReference type="InterPro" id="IPR017871">
    <property type="entry name" value="ABC_transporter-like_CS"/>
</dbReference>
<dbReference type="Proteomes" id="UP000030003">
    <property type="component" value="Unassembled WGS sequence"/>
</dbReference>
<comment type="similarity">
    <text evidence="1">Belongs to the ABC transporter superfamily.</text>
</comment>
<feature type="domain" description="ABC transporter" evidence="5">
    <location>
        <begin position="4"/>
        <end position="231"/>
    </location>
</feature>
<reference evidence="6 7" key="1">
    <citation type="submission" date="2013-08" db="EMBL/GenBank/DDBJ databases">
        <title>Genomic analysis of Lysobacter defluvii.</title>
        <authorList>
            <person name="Wang Q."/>
            <person name="Wang G."/>
        </authorList>
    </citation>
    <scope>NUCLEOTIDE SEQUENCE [LARGE SCALE GENOMIC DNA]</scope>
    <source>
        <strain evidence="6 7">IMMIB APB-9</strain>
    </source>
</reference>
<dbReference type="InterPro" id="IPR003439">
    <property type="entry name" value="ABC_transporter-like_ATP-bd"/>
</dbReference>
<proteinExistence type="inferred from homology"/>
<organism evidence="6 7">
    <name type="scientific">Lysobacter defluvii IMMIB APB-9 = DSM 18482</name>
    <dbReference type="NCBI Taxonomy" id="1385515"/>
    <lineage>
        <taxon>Bacteria</taxon>
        <taxon>Pseudomonadati</taxon>
        <taxon>Pseudomonadota</taxon>
        <taxon>Gammaproteobacteria</taxon>
        <taxon>Lysobacterales</taxon>
        <taxon>Lysobacteraceae</taxon>
        <taxon>Novilysobacter</taxon>
    </lineage>
</organism>
<dbReference type="eggNOG" id="COG1131">
    <property type="taxonomic scope" value="Bacteria"/>
</dbReference>
<gene>
    <name evidence="6" type="ORF">N791_04155</name>
</gene>
<evidence type="ECO:0000313" key="7">
    <source>
        <dbReference type="Proteomes" id="UP000030003"/>
    </source>
</evidence>
<dbReference type="SMART" id="SM00382">
    <property type="entry name" value="AAA"/>
    <property type="match status" value="1"/>
</dbReference>
<dbReference type="PANTHER" id="PTHR43335:SF4">
    <property type="entry name" value="ABC TRANSPORTER, ATP-BINDING PROTEIN"/>
    <property type="match status" value="1"/>
</dbReference>
<protein>
    <submittedName>
        <fullName evidence="6">ABC transporter ATP-binding protein</fullName>
    </submittedName>
</protein>
<dbReference type="PANTHER" id="PTHR43335">
    <property type="entry name" value="ABC TRANSPORTER, ATP-BINDING PROTEIN"/>
    <property type="match status" value="1"/>
</dbReference>
<evidence type="ECO:0000259" key="5">
    <source>
        <dbReference type="PROSITE" id="PS50893"/>
    </source>
</evidence>
<dbReference type="InterPro" id="IPR027417">
    <property type="entry name" value="P-loop_NTPase"/>
</dbReference>